<evidence type="ECO:0000313" key="8">
    <source>
        <dbReference type="EMBL" id="NIH56832.1"/>
    </source>
</evidence>
<evidence type="ECO:0000256" key="7">
    <source>
        <dbReference type="SAM" id="Phobius"/>
    </source>
</evidence>
<feature type="transmembrane region" description="Helical" evidence="7">
    <location>
        <begin position="225"/>
        <end position="247"/>
    </location>
</feature>
<feature type="compositionally biased region" description="Basic and acidic residues" evidence="6">
    <location>
        <begin position="339"/>
        <end position="358"/>
    </location>
</feature>
<dbReference type="Pfam" id="PF03631">
    <property type="entry name" value="Virul_fac_BrkB"/>
    <property type="match status" value="1"/>
</dbReference>
<keyword evidence="9" id="KW-1185">Reference proteome</keyword>
<dbReference type="PANTHER" id="PTHR30213:SF1">
    <property type="entry name" value="INNER MEMBRANE PROTEIN YHJD"/>
    <property type="match status" value="1"/>
</dbReference>
<evidence type="ECO:0000256" key="4">
    <source>
        <dbReference type="ARBA" id="ARBA00022989"/>
    </source>
</evidence>
<keyword evidence="3 7" id="KW-0812">Transmembrane</keyword>
<dbReference type="EMBL" id="JAAMOZ010000001">
    <property type="protein sequence ID" value="NIH56832.1"/>
    <property type="molecule type" value="Genomic_DNA"/>
</dbReference>
<accession>A0ABX0SEM7</accession>
<protein>
    <submittedName>
        <fullName evidence="8">Membrane protein</fullName>
    </submittedName>
</protein>
<dbReference type="PANTHER" id="PTHR30213">
    <property type="entry name" value="INNER MEMBRANE PROTEIN YHJD"/>
    <property type="match status" value="1"/>
</dbReference>
<dbReference type="RefSeq" id="WP_167166067.1">
    <property type="nucleotide sequence ID" value="NZ_BAAAOO010000015.1"/>
</dbReference>
<evidence type="ECO:0000256" key="6">
    <source>
        <dbReference type="SAM" id="MobiDB-lite"/>
    </source>
</evidence>
<keyword evidence="5 7" id="KW-0472">Membrane</keyword>
<feature type="transmembrane region" description="Helical" evidence="7">
    <location>
        <begin position="259"/>
        <end position="285"/>
    </location>
</feature>
<evidence type="ECO:0000256" key="1">
    <source>
        <dbReference type="ARBA" id="ARBA00004651"/>
    </source>
</evidence>
<evidence type="ECO:0000256" key="3">
    <source>
        <dbReference type="ARBA" id="ARBA00022692"/>
    </source>
</evidence>
<feature type="transmembrane region" description="Helical" evidence="7">
    <location>
        <begin position="191"/>
        <end position="213"/>
    </location>
</feature>
<dbReference type="InterPro" id="IPR017039">
    <property type="entry name" value="Virul_fac_BrkB"/>
</dbReference>
<evidence type="ECO:0000256" key="5">
    <source>
        <dbReference type="ARBA" id="ARBA00023136"/>
    </source>
</evidence>
<feature type="transmembrane region" description="Helical" evidence="7">
    <location>
        <begin position="148"/>
        <end position="171"/>
    </location>
</feature>
<comment type="caution">
    <text evidence="8">The sequence shown here is derived from an EMBL/GenBank/DDBJ whole genome shotgun (WGS) entry which is preliminary data.</text>
</comment>
<name>A0ABX0SEM7_9ACTN</name>
<comment type="subcellular location">
    <subcellularLocation>
        <location evidence="1">Cell membrane</location>
        <topology evidence="1">Multi-pass membrane protein</topology>
    </subcellularLocation>
</comment>
<evidence type="ECO:0000313" key="9">
    <source>
        <dbReference type="Proteomes" id="UP000749311"/>
    </source>
</evidence>
<evidence type="ECO:0000256" key="2">
    <source>
        <dbReference type="ARBA" id="ARBA00022475"/>
    </source>
</evidence>
<organism evidence="8 9">
    <name type="scientific">Brooklawnia cerclae</name>
    <dbReference type="NCBI Taxonomy" id="349934"/>
    <lineage>
        <taxon>Bacteria</taxon>
        <taxon>Bacillati</taxon>
        <taxon>Actinomycetota</taxon>
        <taxon>Actinomycetes</taxon>
        <taxon>Propionibacteriales</taxon>
        <taxon>Propionibacteriaceae</taxon>
        <taxon>Brooklawnia</taxon>
    </lineage>
</organism>
<sequence>MNWLRRAVRWAYATPATAHLLRAFDRYNARLGNQLAAAIAFFSVTAIVPVLMFAFSAVGLTLTVLRPEWLDSTKAFITANLNAGPLQEDVLFLVEDYLTNWRSVGLFAALLALFAGQGWIANVKGAIRALGRPDFDMTERRHTPLLEPLINVVLLLALLLLVGVTFAATVVGTHLAGRVADWLSVETISQGLVQGASFALSLVGATILFLLIFRFLPEEPAPRTAIVRGSLAAAVCFVVLQAAASLLTTMFTTNRATQIFGPVIVAMLFINVFARLILFFAAWIATWNQPAMARRYNPADAILRDRDDTVMAEYHWESADADRARRGIEPPADDTAVTEPDHVAEPDDTRRPGDDTTS</sequence>
<dbReference type="Proteomes" id="UP000749311">
    <property type="component" value="Unassembled WGS sequence"/>
</dbReference>
<feature type="transmembrane region" description="Helical" evidence="7">
    <location>
        <begin position="104"/>
        <end position="127"/>
    </location>
</feature>
<keyword evidence="2" id="KW-1003">Cell membrane</keyword>
<keyword evidence="4 7" id="KW-1133">Transmembrane helix</keyword>
<reference evidence="8 9" key="1">
    <citation type="submission" date="2020-02" db="EMBL/GenBank/DDBJ databases">
        <title>Sequencing the genomes of 1000 actinobacteria strains.</title>
        <authorList>
            <person name="Klenk H.-P."/>
        </authorList>
    </citation>
    <scope>NUCLEOTIDE SEQUENCE [LARGE SCALE GENOMIC DNA]</scope>
    <source>
        <strain evidence="8 9">DSM 19609</strain>
    </source>
</reference>
<gene>
    <name evidence="8" type="ORF">FB473_001477</name>
</gene>
<feature type="transmembrane region" description="Helical" evidence="7">
    <location>
        <begin position="35"/>
        <end position="62"/>
    </location>
</feature>
<feature type="region of interest" description="Disordered" evidence="6">
    <location>
        <begin position="321"/>
        <end position="358"/>
    </location>
</feature>
<proteinExistence type="predicted"/>